<accession>A0AAW2L4A3</accession>
<feature type="region of interest" description="Disordered" evidence="1">
    <location>
        <begin position="476"/>
        <end position="503"/>
    </location>
</feature>
<evidence type="ECO:0000313" key="3">
    <source>
        <dbReference type="EMBL" id="KAL0313729.1"/>
    </source>
</evidence>
<reference evidence="3" key="1">
    <citation type="submission" date="2020-06" db="EMBL/GenBank/DDBJ databases">
        <authorList>
            <person name="Li T."/>
            <person name="Hu X."/>
            <person name="Zhang T."/>
            <person name="Song X."/>
            <person name="Zhang H."/>
            <person name="Dai N."/>
            <person name="Sheng W."/>
            <person name="Hou X."/>
            <person name="Wei L."/>
        </authorList>
    </citation>
    <scope>NUCLEOTIDE SEQUENCE</scope>
    <source>
        <strain evidence="3">KEN8</strain>
        <tissue evidence="3">Leaf</tissue>
    </source>
</reference>
<organism evidence="3">
    <name type="scientific">Sesamum calycinum</name>
    <dbReference type="NCBI Taxonomy" id="2727403"/>
    <lineage>
        <taxon>Eukaryota</taxon>
        <taxon>Viridiplantae</taxon>
        <taxon>Streptophyta</taxon>
        <taxon>Embryophyta</taxon>
        <taxon>Tracheophyta</taxon>
        <taxon>Spermatophyta</taxon>
        <taxon>Magnoliopsida</taxon>
        <taxon>eudicotyledons</taxon>
        <taxon>Gunneridae</taxon>
        <taxon>Pentapetalae</taxon>
        <taxon>asterids</taxon>
        <taxon>lamiids</taxon>
        <taxon>Lamiales</taxon>
        <taxon>Pedaliaceae</taxon>
        <taxon>Sesamum</taxon>
    </lineage>
</organism>
<name>A0AAW2L4A3_9LAMI</name>
<dbReference type="InterPro" id="IPR000477">
    <property type="entry name" value="RT_dom"/>
</dbReference>
<proteinExistence type="predicted"/>
<gene>
    <name evidence="3" type="ORF">Scaly_2906300</name>
</gene>
<dbReference type="SUPFAM" id="SSF56219">
    <property type="entry name" value="DNase I-like"/>
    <property type="match status" value="1"/>
</dbReference>
<dbReference type="InterPro" id="IPR052343">
    <property type="entry name" value="Retrotransposon-Effector_Assoc"/>
</dbReference>
<reference evidence="3" key="2">
    <citation type="journal article" date="2024" name="Plant">
        <title>Genomic evolution and insights into agronomic trait innovations of Sesamum species.</title>
        <authorList>
            <person name="Miao H."/>
            <person name="Wang L."/>
            <person name="Qu L."/>
            <person name="Liu H."/>
            <person name="Sun Y."/>
            <person name="Le M."/>
            <person name="Wang Q."/>
            <person name="Wei S."/>
            <person name="Zheng Y."/>
            <person name="Lin W."/>
            <person name="Duan Y."/>
            <person name="Cao H."/>
            <person name="Xiong S."/>
            <person name="Wang X."/>
            <person name="Wei L."/>
            <person name="Li C."/>
            <person name="Ma Q."/>
            <person name="Ju M."/>
            <person name="Zhao R."/>
            <person name="Li G."/>
            <person name="Mu C."/>
            <person name="Tian Q."/>
            <person name="Mei H."/>
            <person name="Zhang T."/>
            <person name="Gao T."/>
            <person name="Zhang H."/>
        </authorList>
    </citation>
    <scope>NUCLEOTIDE SEQUENCE</scope>
    <source>
        <strain evidence="3">KEN8</strain>
    </source>
</reference>
<evidence type="ECO:0000259" key="2">
    <source>
        <dbReference type="Pfam" id="PF00078"/>
    </source>
</evidence>
<dbReference type="InterPro" id="IPR043502">
    <property type="entry name" value="DNA/RNA_pol_sf"/>
</dbReference>
<dbReference type="Pfam" id="PF00078">
    <property type="entry name" value="RVT_1"/>
    <property type="match status" value="1"/>
</dbReference>
<feature type="compositionally biased region" description="Polar residues" evidence="1">
    <location>
        <begin position="476"/>
        <end position="490"/>
    </location>
</feature>
<dbReference type="PANTHER" id="PTHR46890">
    <property type="entry name" value="NON-LTR RETROLELEMENT REVERSE TRANSCRIPTASE-LIKE PROTEIN-RELATED"/>
    <property type="match status" value="1"/>
</dbReference>
<evidence type="ECO:0000256" key="1">
    <source>
        <dbReference type="SAM" id="MobiDB-lite"/>
    </source>
</evidence>
<dbReference type="AlphaFoldDB" id="A0AAW2L4A3"/>
<sequence>MEDVIEGGPWLFQGQPIVLQRWEPGMSLRKQKHTQIPVWIRLKHLPMEYWTTEGLSFIASGVVIISPILRDGKEVPVRVDIDYEWLPQRCKDCQSLGHNAYSCPVWNVRGLNGVAHQRSVGQLVDYNESGSRIWLAWCEDEIQVEILAVHTQFIHCQVKNKRMHTNCLITVLYGENELVNRRGLWQGLIQLSRGITDEPWIVMGDFNAVLDDSEVNGYAADTSASMAEFLECITESELTHLPFTGEFVNYFQKLFGGTQRQTQNLEHLQPFARYLISDNEATQITSPVQRHEIKEALFDINEDSAPGPDGFSSGFFKASWAVTGEDVCHAVMEFFNHDRLLKQLNATLITLIPKVQLPTKVGDFRPIACCNVIYKIITKIMVKRMQIVLEKLVDNCQNAFVPGRSISDNVLLAQELLSGYNQKKLPPRCTIKVDLQKAYDMMTCYYFATLTYTQPQFYMAYYRNLKECRSTSQCSKKSDSVFQGSSTNTEPDSKSTWISTSSNSWMESTKPDICRPNSTDQICTKLDSSILVFSFHLPKGVIKIIEAKLRIFYGKVEQGLVDIRYSPKNKTRFGFHGVKYKLKHGTLWAANDKDGSWTWKKLLKLRNHFSKGIQYQVGDGTEFKLWLDPWHPDGALIHRYPHGPLITGLPMDSPLSTVIVGGNWQWPSEHHIDIYDIITNLPAIHSVRLMLSYGTVARAHTPQKLHMQYFPVQAAPLNGLRYFMVHFIRPDIILFFGLQFWNVCQHLTNHGATHEPRLCFCAMDTKLKHTIISSFAAPTLKQYFT</sequence>
<comment type="caution">
    <text evidence="3">The sequence shown here is derived from an EMBL/GenBank/DDBJ whole genome shotgun (WGS) entry which is preliminary data.</text>
</comment>
<feature type="compositionally biased region" description="Low complexity" evidence="1">
    <location>
        <begin position="494"/>
        <end position="503"/>
    </location>
</feature>
<protein>
    <recommendedName>
        <fullName evidence="2">Reverse transcriptase domain-containing protein</fullName>
    </recommendedName>
</protein>
<dbReference type="EMBL" id="JACGWM010000129">
    <property type="protein sequence ID" value="KAL0313729.1"/>
    <property type="molecule type" value="Genomic_DNA"/>
</dbReference>
<dbReference type="Gene3D" id="3.60.10.10">
    <property type="entry name" value="Endonuclease/exonuclease/phosphatase"/>
    <property type="match status" value="1"/>
</dbReference>
<dbReference type="PANTHER" id="PTHR46890:SF48">
    <property type="entry name" value="RNA-DIRECTED DNA POLYMERASE"/>
    <property type="match status" value="1"/>
</dbReference>
<feature type="domain" description="Reverse transcriptase" evidence="2">
    <location>
        <begin position="353"/>
        <end position="442"/>
    </location>
</feature>
<dbReference type="SUPFAM" id="SSF56672">
    <property type="entry name" value="DNA/RNA polymerases"/>
    <property type="match status" value="1"/>
</dbReference>
<dbReference type="InterPro" id="IPR036691">
    <property type="entry name" value="Endo/exonu/phosph_ase_sf"/>
</dbReference>